<dbReference type="PROSITE" id="PS51078">
    <property type="entry name" value="ICLR_ED"/>
    <property type="match status" value="1"/>
</dbReference>
<dbReference type="PROSITE" id="PS51077">
    <property type="entry name" value="HTH_ICLR"/>
    <property type="match status" value="1"/>
</dbReference>
<keyword evidence="1" id="KW-0805">Transcription regulation</keyword>
<keyword evidence="2" id="KW-0238">DNA-binding</keyword>
<dbReference type="GO" id="GO:0003677">
    <property type="term" value="F:DNA binding"/>
    <property type="evidence" value="ECO:0007669"/>
    <property type="project" value="UniProtKB-KW"/>
</dbReference>
<dbReference type="PANTHER" id="PTHR30136:SF24">
    <property type="entry name" value="HTH-TYPE TRANSCRIPTIONAL REPRESSOR ALLR"/>
    <property type="match status" value="1"/>
</dbReference>
<dbReference type="Pfam" id="PF09339">
    <property type="entry name" value="HTH_IclR"/>
    <property type="match status" value="1"/>
</dbReference>
<proteinExistence type="predicted"/>
<organism evidence="6 7">
    <name type="scientific">Saccharopolyspora aridisoli</name>
    <dbReference type="NCBI Taxonomy" id="2530385"/>
    <lineage>
        <taxon>Bacteria</taxon>
        <taxon>Bacillati</taxon>
        <taxon>Actinomycetota</taxon>
        <taxon>Actinomycetes</taxon>
        <taxon>Pseudonocardiales</taxon>
        <taxon>Pseudonocardiaceae</taxon>
        <taxon>Saccharopolyspora</taxon>
    </lineage>
</organism>
<dbReference type="InterPro" id="IPR005471">
    <property type="entry name" value="Tscrpt_reg_IclR_N"/>
</dbReference>
<accession>A0A4V6PCB5</accession>
<keyword evidence="3" id="KW-0804">Transcription</keyword>
<evidence type="ECO:0000313" key="7">
    <source>
        <dbReference type="Proteomes" id="UP000294744"/>
    </source>
</evidence>
<dbReference type="Proteomes" id="UP000294744">
    <property type="component" value="Unassembled WGS sequence"/>
</dbReference>
<evidence type="ECO:0000256" key="2">
    <source>
        <dbReference type="ARBA" id="ARBA00023125"/>
    </source>
</evidence>
<evidence type="ECO:0000256" key="3">
    <source>
        <dbReference type="ARBA" id="ARBA00023163"/>
    </source>
</evidence>
<dbReference type="InterPro" id="IPR036390">
    <property type="entry name" value="WH_DNA-bd_sf"/>
</dbReference>
<dbReference type="SUPFAM" id="SSF46785">
    <property type="entry name" value="Winged helix' DNA-binding domain"/>
    <property type="match status" value="1"/>
</dbReference>
<dbReference type="Gene3D" id="1.10.10.10">
    <property type="entry name" value="Winged helix-like DNA-binding domain superfamily/Winged helix DNA-binding domain"/>
    <property type="match status" value="1"/>
</dbReference>
<evidence type="ECO:0000313" key="6">
    <source>
        <dbReference type="EMBL" id="TDC93505.1"/>
    </source>
</evidence>
<dbReference type="Pfam" id="PF01614">
    <property type="entry name" value="IclR_C"/>
    <property type="match status" value="1"/>
</dbReference>
<dbReference type="Gene3D" id="3.30.450.40">
    <property type="match status" value="1"/>
</dbReference>
<evidence type="ECO:0000259" key="5">
    <source>
        <dbReference type="PROSITE" id="PS51078"/>
    </source>
</evidence>
<sequence length="250" mass="27067">MSPVVDPAPLSGRQPKAVRNALAVLEEVAAAGPGVTAKEISAALRMPPATTYRMLNLLVGEEYLVRLPDLRGFALGRRAKRLSVAAPPRPCAAARAVVEHVRQQLRWGVHLASYSDGRLVLIDTDPDHPPSDEALLARFPHATALGKILLADQPDWRALVRDMRSFTERTITEPTRLDVELKEVARTGIAWQLGELRSDRGCLAVSVRDEAGTLVAGLTVSGPANGIAERRGALVTMLEQHAQQLRPLLA</sequence>
<name>A0A4V6PCB5_9PSEU</name>
<reference evidence="6 7" key="1">
    <citation type="submission" date="2019-03" db="EMBL/GenBank/DDBJ databases">
        <title>Draft genome sequences of novel Actinobacteria.</title>
        <authorList>
            <person name="Sahin N."/>
            <person name="Ay H."/>
            <person name="Saygin H."/>
        </authorList>
    </citation>
    <scope>NUCLEOTIDE SEQUENCE [LARGE SCALE GENOMIC DNA]</scope>
    <source>
        <strain evidence="6 7">16K404</strain>
    </source>
</reference>
<dbReference type="SMART" id="SM00346">
    <property type="entry name" value="HTH_ICLR"/>
    <property type="match status" value="1"/>
</dbReference>
<dbReference type="OrthoDB" id="5242615at2"/>
<comment type="caution">
    <text evidence="6">The sequence shown here is derived from an EMBL/GenBank/DDBJ whole genome shotgun (WGS) entry which is preliminary data.</text>
</comment>
<dbReference type="InterPro" id="IPR029016">
    <property type="entry name" value="GAF-like_dom_sf"/>
</dbReference>
<protein>
    <submittedName>
        <fullName evidence="6">IclR family transcriptional regulator</fullName>
    </submittedName>
</protein>
<dbReference type="InterPro" id="IPR036388">
    <property type="entry name" value="WH-like_DNA-bd_sf"/>
</dbReference>
<dbReference type="InterPro" id="IPR050707">
    <property type="entry name" value="HTH_MetabolicPath_Reg"/>
</dbReference>
<dbReference type="GO" id="GO:0045892">
    <property type="term" value="P:negative regulation of DNA-templated transcription"/>
    <property type="evidence" value="ECO:0007669"/>
    <property type="project" value="TreeGrafter"/>
</dbReference>
<evidence type="ECO:0000259" key="4">
    <source>
        <dbReference type="PROSITE" id="PS51077"/>
    </source>
</evidence>
<dbReference type="EMBL" id="SMKV01000010">
    <property type="protein sequence ID" value="TDC93505.1"/>
    <property type="molecule type" value="Genomic_DNA"/>
</dbReference>
<feature type="domain" description="IclR-ED" evidence="5">
    <location>
        <begin position="78"/>
        <end position="250"/>
    </location>
</feature>
<feature type="domain" description="HTH iclR-type" evidence="4">
    <location>
        <begin position="15"/>
        <end position="77"/>
    </location>
</feature>
<dbReference type="SUPFAM" id="SSF55781">
    <property type="entry name" value="GAF domain-like"/>
    <property type="match status" value="1"/>
</dbReference>
<evidence type="ECO:0000256" key="1">
    <source>
        <dbReference type="ARBA" id="ARBA00023015"/>
    </source>
</evidence>
<gene>
    <name evidence="6" type="ORF">E1161_10875</name>
</gene>
<dbReference type="GO" id="GO:0003700">
    <property type="term" value="F:DNA-binding transcription factor activity"/>
    <property type="evidence" value="ECO:0007669"/>
    <property type="project" value="TreeGrafter"/>
</dbReference>
<dbReference type="PANTHER" id="PTHR30136">
    <property type="entry name" value="HELIX-TURN-HELIX TRANSCRIPTIONAL REGULATOR, ICLR FAMILY"/>
    <property type="match status" value="1"/>
</dbReference>
<dbReference type="AlphaFoldDB" id="A0A4V6PCB5"/>
<keyword evidence="7" id="KW-1185">Reference proteome</keyword>
<dbReference type="InterPro" id="IPR014757">
    <property type="entry name" value="Tscrpt_reg_IclR_C"/>
</dbReference>